<reference evidence="2" key="1">
    <citation type="submission" date="2014-11" db="EMBL/GenBank/DDBJ databases">
        <authorList>
            <person name="Amaro Gonzalez C."/>
        </authorList>
    </citation>
    <scope>NUCLEOTIDE SEQUENCE</scope>
</reference>
<evidence type="ECO:0000256" key="1">
    <source>
        <dbReference type="SAM" id="Phobius"/>
    </source>
</evidence>
<sequence>MLSHFSCYTAQNTMYSSVHTIATALVVFSTSLWSNIVLWVLHIHGDEIVFVKCMVNSIRQHLVLE</sequence>
<keyword evidence="1" id="KW-0812">Transmembrane</keyword>
<name>A0A0E9WSP0_ANGAN</name>
<reference evidence="2" key="2">
    <citation type="journal article" date="2015" name="Fish Shellfish Immunol.">
        <title>Early steps in the European eel (Anguilla anguilla)-Vibrio vulnificus interaction in the gills: Role of the RtxA13 toxin.</title>
        <authorList>
            <person name="Callol A."/>
            <person name="Pajuelo D."/>
            <person name="Ebbesson L."/>
            <person name="Teles M."/>
            <person name="MacKenzie S."/>
            <person name="Amaro C."/>
        </authorList>
    </citation>
    <scope>NUCLEOTIDE SEQUENCE</scope>
</reference>
<dbReference type="EMBL" id="GBXM01016012">
    <property type="protein sequence ID" value="JAH92565.1"/>
    <property type="molecule type" value="Transcribed_RNA"/>
</dbReference>
<keyword evidence="1" id="KW-1133">Transmembrane helix</keyword>
<proteinExistence type="predicted"/>
<organism evidence="2">
    <name type="scientific">Anguilla anguilla</name>
    <name type="common">European freshwater eel</name>
    <name type="synonym">Muraena anguilla</name>
    <dbReference type="NCBI Taxonomy" id="7936"/>
    <lineage>
        <taxon>Eukaryota</taxon>
        <taxon>Metazoa</taxon>
        <taxon>Chordata</taxon>
        <taxon>Craniata</taxon>
        <taxon>Vertebrata</taxon>
        <taxon>Euteleostomi</taxon>
        <taxon>Actinopterygii</taxon>
        <taxon>Neopterygii</taxon>
        <taxon>Teleostei</taxon>
        <taxon>Anguilliformes</taxon>
        <taxon>Anguillidae</taxon>
        <taxon>Anguilla</taxon>
    </lineage>
</organism>
<accession>A0A0E9WSP0</accession>
<feature type="transmembrane region" description="Helical" evidence="1">
    <location>
        <begin position="20"/>
        <end position="41"/>
    </location>
</feature>
<protein>
    <submittedName>
        <fullName evidence="2">Uncharacterized protein</fullName>
    </submittedName>
</protein>
<dbReference type="AlphaFoldDB" id="A0A0E9WSP0"/>
<evidence type="ECO:0000313" key="2">
    <source>
        <dbReference type="EMBL" id="JAH92565.1"/>
    </source>
</evidence>
<keyword evidence="1" id="KW-0472">Membrane</keyword>